<reference evidence="3" key="1">
    <citation type="submission" date="2016-06" db="EMBL/GenBank/DDBJ databases">
        <authorList>
            <person name="Varghese N."/>
            <person name="Submissions Spin"/>
        </authorList>
    </citation>
    <scope>NUCLEOTIDE SEQUENCE [LARGE SCALE GENOMIC DNA]</scope>
    <source>
        <strain evidence="3">DSM 44814</strain>
    </source>
</reference>
<dbReference type="EMBL" id="FMHY01000002">
    <property type="protein sequence ID" value="SCL62734.1"/>
    <property type="molecule type" value="Genomic_DNA"/>
</dbReference>
<keyword evidence="3" id="KW-1185">Reference proteome</keyword>
<protein>
    <submittedName>
        <fullName evidence="2">Transcriptional regulator, contains XRE-family HTH domain</fullName>
    </submittedName>
</protein>
<dbReference type="InterPro" id="IPR010982">
    <property type="entry name" value="Lambda_DNA-bd_dom_sf"/>
</dbReference>
<dbReference type="InterPro" id="IPR001387">
    <property type="entry name" value="Cro/C1-type_HTH"/>
</dbReference>
<sequence length="256" mass="28261">MGASWWEFIAGELRQARIRAGLSQEELARRINYSASHVSGVETGQRPPKADYLAALDEALGTGGMFGRLLRRASLDEDALPWLRAWIDNERDARLLRWYEPAYVPGILQTEAYARMTLAGSLLTVEEIEQRVSSRLGRQAILTREPACHVVAVLDVMVLRRPMKGHPELMGQQLAHLAKTAELPHVQILVVPEDAGLYPALQGGFILATLSDGSVVAHLDHQVRAQVVTQADDIANLHQRWEASVEKPCPAGSHST</sequence>
<dbReference type="InterPro" id="IPR043917">
    <property type="entry name" value="DUF5753"/>
</dbReference>
<accession>A0A1C6V9H7</accession>
<dbReference type="GO" id="GO:0003677">
    <property type="term" value="F:DNA binding"/>
    <property type="evidence" value="ECO:0007669"/>
    <property type="project" value="InterPro"/>
</dbReference>
<dbReference type="CDD" id="cd00093">
    <property type="entry name" value="HTH_XRE"/>
    <property type="match status" value="1"/>
</dbReference>
<dbReference type="Pfam" id="PF19054">
    <property type="entry name" value="DUF5753"/>
    <property type="match status" value="1"/>
</dbReference>
<evidence type="ECO:0000259" key="1">
    <source>
        <dbReference type="PROSITE" id="PS50943"/>
    </source>
</evidence>
<name>A0A1C6V9H7_9ACTN</name>
<dbReference type="Proteomes" id="UP000199696">
    <property type="component" value="Unassembled WGS sequence"/>
</dbReference>
<dbReference type="SMART" id="SM00530">
    <property type="entry name" value="HTH_XRE"/>
    <property type="match status" value="1"/>
</dbReference>
<dbReference type="PROSITE" id="PS50943">
    <property type="entry name" value="HTH_CROC1"/>
    <property type="match status" value="1"/>
</dbReference>
<dbReference type="AlphaFoldDB" id="A0A1C6V9H7"/>
<dbReference type="Gene3D" id="1.10.260.40">
    <property type="entry name" value="lambda repressor-like DNA-binding domains"/>
    <property type="match status" value="1"/>
</dbReference>
<dbReference type="SUPFAM" id="SSF47413">
    <property type="entry name" value="lambda repressor-like DNA-binding domains"/>
    <property type="match status" value="1"/>
</dbReference>
<evidence type="ECO:0000313" key="3">
    <source>
        <dbReference type="Proteomes" id="UP000199696"/>
    </source>
</evidence>
<dbReference type="STRING" id="227316.GA0070604_4811"/>
<gene>
    <name evidence="2" type="ORF">GA0070604_4811</name>
</gene>
<evidence type="ECO:0000313" key="2">
    <source>
        <dbReference type="EMBL" id="SCL62734.1"/>
    </source>
</evidence>
<feature type="domain" description="HTH cro/C1-type" evidence="1">
    <location>
        <begin position="13"/>
        <end position="66"/>
    </location>
</feature>
<organism evidence="2 3">
    <name type="scientific">Micromonospora eburnea</name>
    <dbReference type="NCBI Taxonomy" id="227316"/>
    <lineage>
        <taxon>Bacteria</taxon>
        <taxon>Bacillati</taxon>
        <taxon>Actinomycetota</taxon>
        <taxon>Actinomycetes</taxon>
        <taxon>Micromonosporales</taxon>
        <taxon>Micromonosporaceae</taxon>
        <taxon>Micromonospora</taxon>
    </lineage>
</organism>
<proteinExistence type="predicted"/>
<dbReference type="Pfam" id="PF13560">
    <property type="entry name" value="HTH_31"/>
    <property type="match status" value="1"/>
</dbReference>